<protein>
    <submittedName>
        <fullName evidence="1">Uncharacterized protein</fullName>
    </submittedName>
</protein>
<evidence type="ECO:0000313" key="1">
    <source>
        <dbReference type="EMBL" id="CAE0307773.1"/>
    </source>
</evidence>
<sequence>LNFNMSGTTTTTVYYTDSTSPSATLGTLVQAVPPFGTATQDRIEYALYDDSVTWNAWSNWAKQNAYDSNAMTKFSSRALKMTGHWDTMNEGDKSAMCIADSRTSGAKGALCAEAYIYQSSGTKKYESKTYSILAADVATKLPTNLTVVSSSRTMDFTSTTVSSPAATQVSVTTGTTTTTSKWESFYVFKCAVSTVKMACTNWVAAEGQEVDGGYARWTEGQVVTFWWFDGRDLSDVAKYPVNSYDKIKYNAVNLTFDNTASGASSVMQLAGLVTLVSAITSLAF</sequence>
<dbReference type="AlphaFoldDB" id="A0A7S3ML23"/>
<feature type="non-terminal residue" evidence="1">
    <location>
        <position position="1"/>
    </location>
</feature>
<name>A0A7S3ML23_9SPIT</name>
<reference evidence="1" key="1">
    <citation type="submission" date="2021-01" db="EMBL/GenBank/DDBJ databases">
        <authorList>
            <person name="Corre E."/>
            <person name="Pelletier E."/>
            <person name="Niang G."/>
            <person name="Scheremetjew M."/>
            <person name="Finn R."/>
            <person name="Kale V."/>
            <person name="Holt S."/>
            <person name="Cochrane G."/>
            <person name="Meng A."/>
            <person name="Brown T."/>
            <person name="Cohen L."/>
        </authorList>
    </citation>
    <scope>NUCLEOTIDE SEQUENCE</scope>
    <source>
        <strain evidence="1">Fehren 1</strain>
    </source>
</reference>
<dbReference type="EMBL" id="HBIE01008340">
    <property type="protein sequence ID" value="CAE0307773.1"/>
    <property type="molecule type" value="Transcribed_RNA"/>
</dbReference>
<accession>A0A7S3ML23</accession>
<proteinExistence type="predicted"/>
<organism evidence="1">
    <name type="scientific">Favella ehrenbergii</name>
    <dbReference type="NCBI Taxonomy" id="182087"/>
    <lineage>
        <taxon>Eukaryota</taxon>
        <taxon>Sar</taxon>
        <taxon>Alveolata</taxon>
        <taxon>Ciliophora</taxon>
        <taxon>Intramacronucleata</taxon>
        <taxon>Spirotrichea</taxon>
        <taxon>Choreotrichia</taxon>
        <taxon>Tintinnida</taxon>
        <taxon>Xystonellidae</taxon>
        <taxon>Favella</taxon>
    </lineage>
</organism>
<gene>
    <name evidence="1" type="ORF">FEHR0123_LOCUS2680</name>
</gene>